<name>A0A2I4AX85_AUSLI</name>
<dbReference type="CTD" id="8178"/>
<dbReference type="Pfam" id="PF10390">
    <property type="entry name" value="ELL"/>
    <property type="match status" value="1"/>
</dbReference>
<dbReference type="KEGG" id="alim:106515036"/>
<dbReference type="InterPro" id="IPR031176">
    <property type="entry name" value="ELL/occludin"/>
</dbReference>
<dbReference type="GO" id="GO:0032968">
    <property type="term" value="P:positive regulation of transcription elongation by RNA polymerase II"/>
    <property type="evidence" value="ECO:0007669"/>
    <property type="project" value="TreeGrafter"/>
</dbReference>
<dbReference type="GO" id="GO:0006368">
    <property type="term" value="P:transcription elongation by RNA polymerase II"/>
    <property type="evidence" value="ECO:0007669"/>
    <property type="project" value="InterPro"/>
</dbReference>
<dbReference type="GO" id="GO:0003746">
    <property type="term" value="F:translation elongation factor activity"/>
    <property type="evidence" value="ECO:0007669"/>
    <property type="project" value="UniProtKB-KW"/>
</dbReference>
<sequence>MAALKEEQCYGLSCGRVSNGNNVTVFHVKLTDSALRAFEGFQGSKVLSSQPFIRFDGNQGKISIPRSENSSELQTFTFDLSNVGRDNPQGSFDCIQQYITSKGSIQLDCLGTIQDKITVRATDDSYQKARESMAQVEEETRSRSAIVIKPGGRYVGKKVQIRKPAPALSDVAPSRRTSRPVLISSSTLKKGMTQNRPLRERLVHLLALKPYKKPEMILRLQKDGLSLMDKDSLDSHLQQVANLNVKENTFTLKDVMYKEIQKDWPGYTEGDQQLLKRILSRKQNSSAPVPESPPKELPSSSPIQKRPAADFIDPLVNKKPRISHLTNKTATAPVNGKLSFSSSRGETGGAKSVGSVSDGGVTSSSQPLPVLDIPRPFEALSDVSNDSSHNGRECDSQETAVSERLSQPPSFCPASSVAPAPSISTSSTGHTVLKGPQQDNSSSSLNNKTKKKSKKHKDKEKGRGKDKKSGEESHAVFKMSPRDLKNSIPLKSTDLNGMCNSTSISSSPEVADYLLKYTSISSPEQRQSYKNDFNAEYSEYRSLHARIEEITRQFTVLDNELKQLQHGTDKYTTIHNQILQEYHKIKKTNPNYSQEKNRCEYLHSKLAHIKKLIAEYDQQQL</sequence>
<dbReference type="InterPro" id="IPR010844">
    <property type="entry name" value="Occludin_ELL"/>
</dbReference>
<dbReference type="PANTHER" id="PTHR23288:SF9">
    <property type="entry name" value="RNA POLYMERASE II ELONGATION FACTOR ELL"/>
    <property type="match status" value="1"/>
</dbReference>
<evidence type="ECO:0000256" key="5">
    <source>
        <dbReference type="ARBA" id="ARBA00023242"/>
    </source>
</evidence>
<organism evidence="9 10">
    <name type="scientific">Austrofundulus limnaeus</name>
    <name type="common">Annual killifish</name>
    <dbReference type="NCBI Taxonomy" id="52670"/>
    <lineage>
        <taxon>Eukaryota</taxon>
        <taxon>Metazoa</taxon>
        <taxon>Chordata</taxon>
        <taxon>Craniata</taxon>
        <taxon>Vertebrata</taxon>
        <taxon>Euteleostomi</taxon>
        <taxon>Actinopterygii</taxon>
        <taxon>Neopterygii</taxon>
        <taxon>Teleostei</taxon>
        <taxon>Neoteleostei</taxon>
        <taxon>Acanthomorphata</taxon>
        <taxon>Ovalentaria</taxon>
        <taxon>Atherinomorphae</taxon>
        <taxon>Cyprinodontiformes</taxon>
        <taxon>Rivulidae</taxon>
        <taxon>Austrofundulus</taxon>
    </lineage>
</organism>
<feature type="domain" description="OCEL" evidence="8">
    <location>
        <begin position="511"/>
        <end position="621"/>
    </location>
</feature>
<comment type="similarity">
    <text evidence="2 6">Belongs to the ELL/occludin family.</text>
</comment>
<keyword evidence="10" id="KW-0648">Protein biosynthesis</keyword>
<dbReference type="GO" id="GO:0000987">
    <property type="term" value="F:cis-regulatory region sequence-specific DNA binding"/>
    <property type="evidence" value="ECO:0007669"/>
    <property type="project" value="TreeGrafter"/>
</dbReference>
<evidence type="ECO:0000313" key="10">
    <source>
        <dbReference type="RefSeq" id="XP_013860094.1"/>
    </source>
</evidence>
<evidence type="ECO:0000313" key="9">
    <source>
        <dbReference type="Proteomes" id="UP000192220"/>
    </source>
</evidence>
<evidence type="ECO:0000256" key="7">
    <source>
        <dbReference type="SAM" id="MobiDB-lite"/>
    </source>
</evidence>
<dbReference type="RefSeq" id="XP_013860094.1">
    <property type="nucleotide sequence ID" value="XM_014004640.1"/>
</dbReference>
<evidence type="ECO:0000256" key="4">
    <source>
        <dbReference type="ARBA" id="ARBA00023163"/>
    </source>
</evidence>
<dbReference type="Gene3D" id="6.10.140.340">
    <property type="match status" value="1"/>
</dbReference>
<keyword evidence="9" id="KW-1185">Reference proteome</keyword>
<keyword evidence="5" id="KW-0539">Nucleus</keyword>
<dbReference type="InterPro" id="IPR019464">
    <property type="entry name" value="ELL_N"/>
</dbReference>
<evidence type="ECO:0000256" key="2">
    <source>
        <dbReference type="ARBA" id="ARBA00009171"/>
    </source>
</evidence>
<dbReference type="Gene3D" id="1.10.10.2670">
    <property type="entry name" value="E3 ubiquitin-protein ligase"/>
    <property type="match status" value="1"/>
</dbReference>
<dbReference type="GO" id="GO:0008023">
    <property type="term" value="C:transcription elongation factor complex"/>
    <property type="evidence" value="ECO:0007669"/>
    <property type="project" value="InterPro"/>
</dbReference>
<feature type="compositionally biased region" description="Basic residues" evidence="7">
    <location>
        <begin position="448"/>
        <end position="458"/>
    </location>
</feature>
<accession>A0A2I4AX85</accession>
<feature type="compositionally biased region" description="Low complexity" evidence="7">
    <location>
        <begin position="349"/>
        <end position="365"/>
    </location>
</feature>
<dbReference type="InterPro" id="IPR042065">
    <property type="entry name" value="E3_ELL-like"/>
</dbReference>
<dbReference type="SUPFAM" id="SSF144292">
    <property type="entry name" value="occludin/ELL-like"/>
    <property type="match status" value="1"/>
</dbReference>
<dbReference type="STRING" id="52670.A0A2I4AX85"/>
<dbReference type="InterPro" id="IPR036390">
    <property type="entry name" value="WH_DNA-bd_sf"/>
</dbReference>
<gene>
    <name evidence="10" type="primary">ell</name>
</gene>
<feature type="compositionally biased region" description="Polar residues" evidence="7">
    <location>
        <begin position="324"/>
        <end position="345"/>
    </location>
</feature>
<evidence type="ECO:0000256" key="1">
    <source>
        <dbReference type="ARBA" id="ARBA00004123"/>
    </source>
</evidence>
<evidence type="ECO:0000256" key="3">
    <source>
        <dbReference type="ARBA" id="ARBA00023015"/>
    </source>
</evidence>
<feature type="compositionally biased region" description="Low complexity" evidence="7">
    <location>
        <begin position="408"/>
        <end position="427"/>
    </location>
</feature>
<proteinExistence type="inferred from homology"/>
<keyword evidence="10" id="KW-0251">Elongation factor</keyword>
<evidence type="ECO:0000259" key="8">
    <source>
        <dbReference type="PROSITE" id="PS51980"/>
    </source>
</evidence>
<dbReference type="PROSITE" id="PS51980">
    <property type="entry name" value="OCEL"/>
    <property type="match status" value="1"/>
</dbReference>
<evidence type="ECO:0000256" key="6">
    <source>
        <dbReference type="PROSITE-ProRule" id="PRU01324"/>
    </source>
</evidence>
<keyword evidence="3" id="KW-0805">Transcription regulation</keyword>
<feature type="compositionally biased region" description="Polar residues" evidence="7">
    <location>
        <begin position="397"/>
        <end position="407"/>
    </location>
</feature>
<dbReference type="Proteomes" id="UP000192220">
    <property type="component" value="Unplaced"/>
</dbReference>
<dbReference type="OrthoDB" id="6284217at2759"/>
<keyword evidence="4" id="KW-0804">Transcription</keyword>
<dbReference type="Pfam" id="PF07303">
    <property type="entry name" value="Occludin_ELL"/>
    <property type="match status" value="1"/>
</dbReference>
<dbReference type="SUPFAM" id="SSF46785">
    <property type="entry name" value="Winged helix' DNA-binding domain"/>
    <property type="match status" value="1"/>
</dbReference>
<feature type="compositionally biased region" description="Basic and acidic residues" evidence="7">
    <location>
        <begin position="459"/>
        <end position="485"/>
    </location>
</feature>
<feature type="region of interest" description="Disordered" evidence="7">
    <location>
        <begin position="281"/>
        <end position="491"/>
    </location>
</feature>
<dbReference type="InParanoid" id="A0A2I4AX85"/>
<dbReference type="GeneID" id="106515036"/>
<comment type="subcellular location">
    <subcellularLocation>
        <location evidence="1">Nucleus</location>
    </subcellularLocation>
</comment>
<dbReference type="AlphaFoldDB" id="A0A2I4AX85"/>
<dbReference type="GO" id="GO:0042795">
    <property type="term" value="P:snRNA transcription by RNA polymerase II"/>
    <property type="evidence" value="ECO:0007669"/>
    <property type="project" value="TreeGrafter"/>
</dbReference>
<protein>
    <submittedName>
        <fullName evidence="10">RNA polymerase II elongation factor ELL</fullName>
    </submittedName>
</protein>
<reference evidence="10" key="1">
    <citation type="submission" date="2025-08" db="UniProtKB">
        <authorList>
            <consortium name="RefSeq"/>
        </authorList>
    </citation>
    <scope>IDENTIFICATION</scope>
    <source>
        <strain evidence="10">Quisiro</strain>
        <tissue evidence="10">Liver</tissue>
    </source>
</reference>
<dbReference type="PANTHER" id="PTHR23288">
    <property type="entry name" value="OCCLUDIN AND RNA POLYMERASE II ELONGATION FACTOR ELL"/>
    <property type="match status" value="1"/>
</dbReference>